<dbReference type="PANTHER" id="PTHR42928:SF5">
    <property type="entry name" value="BLR1237 PROTEIN"/>
    <property type="match status" value="1"/>
</dbReference>
<reference evidence="3 4" key="1">
    <citation type="submission" date="2023-07" db="EMBL/GenBank/DDBJ databases">
        <title>Sorghum-associated microbial communities from plants grown in Nebraska, USA.</title>
        <authorList>
            <person name="Schachtman D."/>
        </authorList>
    </citation>
    <scope>NUCLEOTIDE SEQUENCE [LARGE SCALE GENOMIC DNA]</scope>
    <source>
        <strain evidence="3 4">DS1607</strain>
    </source>
</reference>
<dbReference type="PIRSF" id="PIRSF017082">
    <property type="entry name" value="YflP"/>
    <property type="match status" value="1"/>
</dbReference>
<comment type="caution">
    <text evidence="3">The sequence shown here is derived from an EMBL/GenBank/DDBJ whole genome shotgun (WGS) entry which is preliminary data.</text>
</comment>
<dbReference type="InterPro" id="IPR042100">
    <property type="entry name" value="Bug_dom1"/>
</dbReference>
<dbReference type="RefSeq" id="WP_307690140.1">
    <property type="nucleotide sequence ID" value="NZ_JAUSRO010000007.1"/>
</dbReference>
<dbReference type="SUPFAM" id="SSF53850">
    <property type="entry name" value="Periplasmic binding protein-like II"/>
    <property type="match status" value="1"/>
</dbReference>
<dbReference type="InterPro" id="IPR005064">
    <property type="entry name" value="BUG"/>
</dbReference>
<dbReference type="CDD" id="cd13578">
    <property type="entry name" value="PBP2_Bug27"/>
    <property type="match status" value="1"/>
</dbReference>
<feature type="signal peptide" evidence="2">
    <location>
        <begin position="1"/>
        <end position="33"/>
    </location>
</feature>
<name>A0ABT9S8V7_9BURK</name>
<keyword evidence="3" id="KW-0675">Receptor</keyword>
<dbReference type="Pfam" id="PF03401">
    <property type="entry name" value="TctC"/>
    <property type="match status" value="1"/>
</dbReference>
<dbReference type="Gene3D" id="3.40.190.10">
    <property type="entry name" value="Periplasmic binding protein-like II"/>
    <property type="match status" value="1"/>
</dbReference>
<gene>
    <name evidence="3" type="ORF">J2W36_002597</name>
</gene>
<dbReference type="EMBL" id="JAUSRO010000007">
    <property type="protein sequence ID" value="MDP9900334.1"/>
    <property type="molecule type" value="Genomic_DNA"/>
</dbReference>
<dbReference type="PANTHER" id="PTHR42928">
    <property type="entry name" value="TRICARBOXYLATE-BINDING PROTEIN"/>
    <property type="match status" value="1"/>
</dbReference>
<keyword evidence="2" id="KW-0732">Signal</keyword>
<dbReference type="InterPro" id="IPR006311">
    <property type="entry name" value="TAT_signal"/>
</dbReference>
<dbReference type="Gene3D" id="3.40.190.150">
    <property type="entry name" value="Bordetella uptake gene, domain 1"/>
    <property type="match status" value="1"/>
</dbReference>
<protein>
    <submittedName>
        <fullName evidence="3">Tripartite-type tricarboxylate transporter receptor subunit TctC</fullName>
    </submittedName>
</protein>
<keyword evidence="4" id="KW-1185">Reference proteome</keyword>
<accession>A0ABT9S8V7</accession>
<dbReference type="PROSITE" id="PS51318">
    <property type="entry name" value="TAT"/>
    <property type="match status" value="1"/>
</dbReference>
<evidence type="ECO:0000313" key="3">
    <source>
        <dbReference type="EMBL" id="MDP9900334.1"/>
    </source>
</evidence>
<evidence type="ECO:0000256" key="1">
    <source>
        <dbReference type="ARBA" id="ARBA00006987"/>
    </source>
</evidence>
<sequence>MKHTDFTQRRSLLLAGASLMAPSALLGAHSALAQDKWPSKPITYVVPFTPGGSTDVIGRVIAQKLGDALGQPVIVDNRPGAAGAVGAGYVAKAKPDGYTLFGGTISTHAINASLYKNLPYDPVKDFDPIALVAFLPNVLIVDPALGVNSVADLIALLKKDPARRTFASSGAGTSTHLAGEMLADMIGVKLTHIPYKGTPPAMLDVSSGQVTFMFDQITAALPLVQAGKLKLLAVTTAKRMALAPELPTMQEAGVKGFEMASWQAVYAPKNLPAPIAQRLASEIHKILLAPEVKDKLTNQLGMEVVAGSPADLAALMQKEIPRWGELVRKSGASVD</sequence>
<organism evidence="3 4">
    <name type="scientific">Variovorax ginsengisoli</name>
    <dbReference type="NCBI Taxonomy" id="363844"/>
    <lineage>
        <taxon>Bacteria</taxon>
        <taxon>Pseudomonadati</taxon>
        <taxon>Pseudomonadota</taxon>
        <taxon>Betaproteobacteria</taxon>
        <taxon>Burkholderiales</taxon>
        <taxon>Comamonadaceae</taxon>
        <taxon>Variovorax</taxon>
    </lineage>
</organism>
<comment type="similarity">
    <text evidence="1">Belongs to the UPF0065 (bug) family.</text>
</comment>
<dbReference type="Proteomes" id="UP001226867">
    <property type="component" value="Unassembled WGS sequence"/>
</dbReference>
<proteinExistence type="inferred from homology"/>
<evidence type="ECO:0000256" key="2">
    <source>
        <dbReference type="SAM" id="SignalP"/>
    </source>
</evidence>
<feature type="chain" id="PRO_5046077684" evidence="2">
    <location>
        <begin position="34"/>
        <end position="335"/>
    </location>
</feature>
<evidence type="ECO:0000313" key="4">
    <source>
        <dbReference type="Proteomes" id="UP001226867"/>
    </source>
</evidence>